<evidence type="ECO:0000313" key="3">
    <source>
        <dbReference type="Proteomes" id="UP001497457"/>
    </source>
</evidence>
<dbReference type="Proteomes" id="UP001497457">
    <property type="component" value="Chromosome 32b"/>
</dbReference>
<name>A0ABC9DB53_9POAL</name>
<proteinExistence type="predicted"/>
<dbReference type="AlphaFoldDB" id="A0ABC9DB53"/>
<organism evidence="2 3">
    <name type="scientific">Urochloa decumbens</name>
    <dbReference type="NCBI Taxonomy" id="240449"/>
    <lineage>
        <taxon>Eukaryota</taxon>
        <taxon>Viridiplantae</taxon>
        <taxon>Streptophyta</taxon>
        <taxon>Embryophyta</taxon>
        <taxon>Tracheophyta</taxon>
        <taxon>Spermatophyta</taxon>
        <taxon>Magnoliopsida</taxon>
        <taxon>Liliopsida</taxon>
        <taxon>Poales</taxon>
        <taxon>Poaceae</taxon>
        <taxon>PACMAD clade</taxon>
        <taxon>Panicoideae</taxon>
        <taxon>Panicodae</taxon>
        <taxon>Paniceae</taxon>
        <taxon>Melinidinae</taxon>
        <taxon>Urochloa</taxon>
    </lineage>
</organism>
<dbReference type="EMBL" id="OZ075142">
    <property type="protein sequence ID" value="CAL5035968.1"/>
    <property type="molecule type" value="Genomic_DNA"/>
</dbReference>
<keyword evidence="1" id="KW-0732">Signal</keyword>
<evidence type="ECO:0008006" key="4">
    <source>
        <dbReference type="Google" id="ProtNLM"/>
    </source>
</evidence>
<accession>A0ABC9DB53</accession>
<reference evidence="3" key="1">
    <citation type="submission" date="2024-06" db="EMBL/GenBank/DDBJ databases">
        <authorList>
            <person name="Ryan C."/>
        </authorList>
    </citation>
    <scope>NUCLEOTIDE SEQUENCE [LARGE SCALE GENOMIC DNA]</scope>
</reference>
<feature type="chain" id="PRO_5044794687" description="rRNA N-glycosidase" evidence="1">
    <location>
        <begin position="25"/>
        <end position="113"/>
    </location>
</feature>
<keyword evidence="3" id="KW-1185">Reference proteome</keyword>
<evidence type="ECO:0000256" key="1">
    <source>
        <dbReference type="SAM" id="SignalP"/>
    </source>
</evidence>
<evidence type="ECO:0000313" key="2">
    <source>
        <dbReference type="EMBL" id="CAL5035968.1"/>
    </source>
</evidence>
<reference evidence="2 3" key="2">
    <citation type="submission" date="2024-10" db="EMBL/GenBank/DDBJ databases">
        <authorList>
            <person name="Ryan C."/>
        </authorList>
    </citation>
    <scope>NUCLEOTIDE SEQUENCE [LARGE SCALE GENOMIC DNA]</scope>
</reference>
<feature type="signal peptide" evidence="1">
    <location>
        <begin position="1"/>
        <end position="24"/>
    </location>
</feature>
<sequence length="113" mass="11606">MEGRRSSAAALLLLALLLAAGSLAAVAQLNPPAGSRYMLVALHSGRGSDAKLAMRTGSGASLPRFANGKNQWFAVTGSEDLVPPGSRSSYRRTDIAGPGLVNMLAALVNDGTR</sequence>
<protein>
    <recommendedName>
        <fullName evidence="4">rRNA N-glycosidase</fullName>
    </recommendedName>
</protein>
<gene>
    <name evidence="2" type="ORF">URODEC1_LOCUS83721</name>
</gene>